<protein>
    <submittedName>
        <fullName evidence="1">Uncharacterized protein</fullName>
    </submittedName>
</protein>
<sequence>MSITTLDIARLTAKTFSKAVCTENITSVFGSLAYTDSVQAPLLLSRQLQHLYTPMWKLMRATLSLRWW</sequence>
<organism evidence="1 2">
    <name type="scientific">Dreissena polymorpha</name>
    <name type="common">Zebra mussel</name>
    <name type="synonym">Mytilus polymorpha</name>
    <dbReference type="NCBI Taxonomy" id="45954"/>
    <lineage>
        <taxon>Eukaryota</taxon>
        <taxon>Metazoa</taxon>
        <taxon>Spiralia</taxon>
        <taxon>Lophotrochozoa</taxon>
        <taxon>Mollusca</taxon>
        <taxon>Bivalvia</taxon>
        <taxon>Autobranchia</taxon>
        <taxon>Heteroconchia</taxon>
        <taxon>Euheterodonta</taxon>
        <taxon>Imparidentia</taxon>
        <taxon>Neoheterodontei</taxon>
        <taxon>Myida</taxon>
        <taxon>Dreissenoidea</taxon>
        <taxon>Dreissenidae</taxon>
        <taxon>Dreissena</taxon>
    </lineage>
</organism>
<reference evidence="1" key="2">
    <citation type="submission" date="2020-11" db="EMBL/GenBank/DDBJ databases">
        <authorList>
            <person name="McCartney M.A."/>
            <person name="Auch B."/>
            <person name="Kono T."/>
            <person name="Mallez S."/>
            <person name="Becker A."/>
            <person name="Gohl D.M."/>
            <person name="Silverstein K.A.T."/>
            <person name="Koren S."/>
            <person name="Bechman K.B."/>
            <person name="Herman A."/>
            <person name="Abrahante J.E."/>
            <person name="Garbe J."/>
        </authorList>
    </citation>
    <scope>NUCLEOTIDE SEQUENCE</scope>
    <source>
        <strain evidence="1">Duluth1</strain>
        <tissue evidence="1">Whole animal</tissue>
    </source>
</reference>
<evidence type="ECO:0000313" key="1">
    <source>
        <dbReference type="EMBL" id="KAH3891926.1"/>
    </source>
</evidence>
<dbReference type="Proteomes" id="UP000828390">
    <property type="component" value="Unassembled WGS sequence"/>
</dbReference>
<accession>A0A9D4NCP1</accession>
<name>A0A9D4NCP1_DREPO</name>
<dbReference type="EMBL" id="JAIWYP010000001">
    <property type="protein sequence ID" value="KAH3891926.1"/>
    <property type="molecule type" value="Genomic_DNA"/>
</dbReference>
<evidence type="ECO:0000313" key="2">
    <source>
        <dbReference type="Proteomes" id="UP000828390"/>
    </source>
</evidence>
<gene>
    <name evidence="1" type="ORF">DPMN_016036</name>
</gene>
<comment type="caution">
    <text evidence="1">The sequence shown here is derived from an EMBL/GenBank/DDBJ whole genome shotgun (WGS) entry which is preliminary data.</text>
</comment>
<dbReference type="AlphaFoldDB" id="A0A9D4NCP1"/>
<proteinExistence type="predicted"/>
<reference evidence="1" key="1">
    <citation type="journal article" date="2019" name="bioRxiv">
        <title>The Genome of the Zebra Mussel, Dreissena polymorpha: A Resource for Invasive Species Research.</title>
        <authorList>
            <person name="McCartney M.A."/>
            <person name="Auch B."/>
            <person name="Kono T."/>
            <person name="Mallez S."/>
            <person name="Zhang Y."/>
            <person name="Obille A."/>
            <person name="Becker A."/>
            <person name="Abrahante J.E."/>
            <person name="Garbe J."/>
            <person name="Badalamenti J.P."/>
            <person name="Herman A."/>
            <person name="Mangelson H."/>
            <person name="Liachko I."/>
            <person name="Sullivan S."/>
            <person name="Sone E.D."/>
            <person name="Koren S."/>
            <person name="Silverstein K.A.T."/>
            <person name="Beckman K.B."/>
            <person name="Gohl D.M."/>
        </authorList>
    </citation>
    <scope>NUCLEOTIDE SEQUENCE</scope>
    <source>
        <strain evidence="1">Duluth1</strain>
        <tissue evidence="1">Whole animal</tissue>
    </source>
</reference>
<keyword evidence="2" id="KW-1185">Reference proteome</keyword>